<name>A0A8A3PE44_9HELO</name>
<gene>
    <name evidence="1" type="ORF">DSL72_002986</name>
</gene>
<dbReference type="EMBL" id="CP063407">
    <property type="protein sequence ID" value="QSZ33398.1"/>
    <property type="molecule type" value="Genomic_DNA"/>
</dbReference>
<dbReference type="OrthoDB" id="3200163at2759"/>
<keyword evidence="2" id="KW-1185">Reference proteome</keyword>
<evidence type="ECO:0000313" key="1">
    <source>
        <dbReference type="EMBL" id="QSZ33398.1"/>
    </source>
</evidence>
<proteinExistence type="predicted"/>
<reference evidence="1" key="1">
    <citation type="submission" date="2020-10" db="EMBL/GenBank/DDBJ databases">
        <title>Genome Sequence of Monilinia vaccinii-corymbosi Sheds Light on Mummy Berry Disease Infection of Blueberry and Mating Type.</title>
        <authorList>
            <person name="Yow A.G."/>
            <person name="Zhang Y."/>
            <person name="Bansal K."/>
            <person name="Eacker S.M."/>
            <person name="Sullivan S."/>
            <person name="Liachko I."/>
            <person name="Cubeta M.A."/>
            <person name="Rollins J.A."/>
            <person name="Ashrafi H."/>
        </authorList>
    </citation>
    <scope>NUCLEOTIDE SEQUENCE</scope>
    <source>
        <strain evidence="1">RL-1</strain>
    </source>
</reference>
<accession>A0A8A3PE44</accession>
<evidence type="ECO:0000313" key="2">
    <source>
        <dbReference type="Proteomes" id="UP000672032"/>
    </source>
</evidence>
<dbReference type="AlphaFoldDB" id="A0A8A3PE44"/>
<sequence>MAEAALAAGASAIGFIGLSGQILPGYPFVSDCLGDVEEAPKELQNILDQLKSVESGIRNFYLDARLGPVSAKIVKSSVEVALKDFISNLSPETGTYTLSRNWSRKIFSHGNQ</sequence>
<organism evidence="1 2">
    <name type="scientific">Monilinia vaccinii-corymbosi</name>
    <dbReference type="NCBI Taxonomy" id="61207"/>
    <lineage>
        <taxon>Eukaryota</taxon>
        <taxon>Fungi</taxon>
        <taxon>Dikarya</taxon>
        <taxon>Ascomycota</taxon>
        <taxon>Pezizomycotina</taxon>
        <taxon>Leotiomycetes</taxon>
        <taxon>Helotiales</taxon>
        <taxon>Sclerotiniaceae</taxon>
        <taxon>Monilinia</taxon>
    </lineage>
</organism>
<dbReference type="Proteomes" id="UP000672032">
    <property type="component" value="Chromosome 3"/>
</dbReference>
<protein>
    <submittedName>
        <fullName evidence="1">Uncharacterized protein</fullName>
    </submittedName>
</protein>